<name>A0AAV9K1G8_9SOLN</name>
<keyword evidence="3" id="KW-1185">Reference proteome</keyword>
<reference evidence="2 3" key="1">
    <citation type="submission" date="2023-10" db="EMBL/GenBank/DDBJ databases">
        <title>Genome-Wide Identification Analysis in wild type Solanum Pinnatisectum Reveals Some Genes Defensing Phytophthora Infestans.</title>
        <authorList>
            <person name="Sun C."/>
        </authorList>
    </citation>
    <scope>NUCLEOTIDE SEQUENCE [LARGE SCALE GENOMIC DNA]</scope>
    <source>
        <strain evidence="2">LQN</strain>
        <tissue evidence="2">Leaf</tissue>
    </source>
</reference>
<organism evidence="2 3">
    <name type="scientific">Solanum pinnatisectum</name>
    <name type="common">tansyleaf nightshade</name>
    <dbReference type="NCBI Taxonomy" id="50273"/>
    <lineage>
        <taxon>Eukaryota</taxon>
        <taxon>Viridiplantae</taxon>
        <taxon>Streptophyta</taxon>
        <taxon>Embryophyta</taxon>
        <taxon>Tracheophyta</taxon>
        <taxon>Spermatophyta</taxon>
        <taxon>Magnoliopsida</taxon>
        <taxon>eudicotyledons</taxon>
        <taxon>Gunneridae</taxon>
        <taxon>Pentapetalae</taxon>
        <taxon>asterids</taxon>
        <taxon>lamiids</taxon>
        <taxon>Solanales</taxon>
        <taxon>Solanaceae</taxon>
        <taxon>Solanoideae</taxon>
        <taxon>Solaneae</taxon>
        <taxon>Solanum</taxon>
    </lineage>
</organism>
<comment type="caution">
    <text evidence="2">The sequence shown here is derived from an EMBL/GenBank/DDBJ whole genome shotgun (WGS) entry which is preliminary data.</text>
</comment>
<dbReference type="PANTHER" id="PTHR33116">
    <property type="entry name" value="REVERSE TRANSCRIPTASE ZINC-BINDING DOMAIN-CONTAINING PROTEIN-RELATED-RELATED"/>
    <property type="match status" value="1"/>
</dbReference>
<dbReference type="PANTHER" id="PTHR33116:SF82">
    <property type="entry name" value="RNASE H FAMILY PROTEIN"/>
    <property type="match status" value="1"/>
</dbReference>
<evidence type="ECO:0000313" key="2">
    <source>
        <dbReference type="EMBL" id="KAK4707019.1"/>
    </source>
</evidence>
<gene>
    <name evidence="2" type="ORF">R3W88_033433</name>
</gene>
<dbReference type="Proteomes" id="UP001311915">
    <property type="component" value="Unassembled WGS sequence"/>
</dbReference>
<proteinExistence type="predicted"/>
<evidence type="ECO:0000313" key="3">
    <source>
        <dbReference type="Proteomes" id="UP001311915"/>
    </source>
</evidence>
<protein>
    <recommendedName>
        <fullName evidence="1">Reverse transcriptase domain-containing protein</fullName>
    </recommendedName>
</protein>
<sequence length="111" mass="12853">MEHKGPQINHLSFADDVIIFTSTDRQSMQLIMTTLEEYEHVSDQLINKEKSHFMVPTNTQQDIIDKIQEATGFSQKDSPITYLGCPLYIGRQRILYYSQLVEKVSKKVSGW</sequence>
<dbReference type="Pfam" id="PF00078">
    <property type="entry name" value="RVT_1"/>
    <property type="match status" value="1"/>
</dbReference>
<dbReference type="EMBL" id="JAWPEI010000033">
    <property type="protein sequence ID" value="KAK4707019.1"/>
    <property type="molecule type" value="Genomic_DNA"/>
</dbReference>
<evidence type="ECO:0000259" key="1">
    <source>
        <dbReference type="Pfam" id="PF00078"/>
    </source>
</evidence>
<accession>A0AAV9K1G8</accession>
<feature type="domain" description="Reverse transcriptase" evidence="1">
    <location>
        <begin position="7"/>
        <end position="86"/>
    </location>
</feature>
<dbReference type="InterPro" id="IPR000477">
    <property type="entry name" value="RT_dom"/>
</dbReference>
<dbReference type="AlphaFoldDB" id="A0AAV9K1G8"/>